<evidence type="ECO:0000259" key="1">
    <source>
        <dbReference type="Pfam" id="PF00535"/>
    </source>
</evidence>
<dbReference type="PANTHER" id="PTHR43685:SF2">
    <property type="entry name" value="GLYCOSYLTRANSFERASE 2-LIKE DOMAIN-CONTAINING PROTEIN"/>
    <property type="match status" value="1"/>
</dbReference>
<keyword evidence="2" id="KW-0808">Transferase</keyword>
<dbReference type="InterPro" id="IPR001173">
    <property type="entry name" value="Glyco_trans_2-like"/>
</dbReference>
<reference evidence="2" key="1">
    <citation type="journal article" date="2017" name="Science">
        <title>Giant viruses with an expanded complement of translation system components.</title>
        <authorList>
            <person name="Schulz F."/>
            <person name="Yutin N."/>
            <person name="Ivanova N.N."/>
            <person name="Ortega D.R."/>
            <person name="Lee T.K."/>
            <person name="Vierheilig J."/>
            <person name="Daims H."/>
            <person name="Horn M."/>
            <person name="Wagner M."/>
            <person name="Jensen G.J."/>
            <person name="Kyrpides N.C."/>
            <person name="Koonin E.V."/>
            <person name="Woyke T."/>
        </authorList>
    </citation>
    <scope>NUCLEOTIDE SEQUENCE</scope>
    <source>
        <strain evidence="2">CTV1</strain>
    </source>
</reference>
<dbReference type="Pfam" id="PF00535">
    <property type="entry name" value="Glycos_transf_2"/>
    <property type="match status" value="1"/>
</dbReference>
<dbReference type="InterPro" id="IPR029044">
    <property type="entry name" value="Nucleotide-diphossugar_trans"/>
</dbReference>
<organism evidence="2">
    <name type="scientific">Catovirus CTV1</name>
    <dbReference type="NCBI Taxonomy" id="1977631"/>
    <lineage>
        <taxon>Viruses</taxon>
        <taxon>Varidnaviria</taxon>
        <taxon>Bamfordvirae</taxon>
        <taxon>Nucleocytoviricota</taxon>
        <taxon>Megaviricetes</taxon>
        <taxon>Imitervirales</taxon>
        <taxon>Mimiviridae</taxon>
        <taxon>Klosneuvirinae</taxon>
        <taxon>Catovirus</taxon>
    </lineage>
</organism>
<dbReference type="InterPro" id="IPR050834">
    <property type="entry name" value="Glycosyltransf_2"/>
</dbReference>
<feature type="domain" description="Glycosyltransferase 2-like" evidence="1">
    <location>
        <begin position="54"/>
        <end position="188"/>
    </location>
</feature>
<gene>
    <name evidence="2" type="ORF">Catovirus_1_765</name>
</gene>
<proteinExistence type="predicted"/>
<dbReference type="PANTHER" id="PTHR43685">
    <property type="entry name" value="GLYCOSYLTRANSFERASE"/>
    <property type="match status" value="1"/>
</dbReference>
<name>A0A1V0SAG8_9VIRU</name>
<dbReference type="Gene3D" id="3.90.550.10">
    <property type="entry name" value="Spore Coat Polysaccharide Biosynthesis Protein SpsA, Chain A"/>
    <property type="match status" value="1"/>
</dbReference>
<dbReference type="GO" id="GO:0016740">
    <property type="term" value="F:transferase activity"/>
    <property type="evidence" value="ECO:0007669"/>
    <property type="project" value="UniProtKB-KW"/>
</dbReference>
<accession>A0A1V0SAG8</accession>
<evidence type="ECO:0000313" key="2">
    <source>
        <dbReference type="EMBL" id="ARF08715.1"/>
    </source>
</evidence>
<sequence length="382" mass="45057">MNLNLQKLILFCLISLYYIYYIKNSEIRCGLNVTNLHCNILYIQMNQTEKPLISIVMAYFNRINQIQSALTSISKSSYKKFEVIIVDDASNEMHNLKNLINNYDFPIKLLIIKEEQKTWKNPCVPYNLGFKMARGEFIIIQNPEIYHVGDVLSYVSKNLQEGTYLSFSVYNSPSPTHNNELTKLDSLNNYAIINEFINKIRYEDFDFDYDFYINSYDDIKNLNIVEAMNHWNNIGIKERRLCNKNHIFHPKAYIQWKGWYNHPVHNNRPYHFLSAITRKDLNKIGGFDPIFKNGIWYDDDDFLSRVSKVSNVKNIDTNDVFGVHLYHEMGSADQMNQPNFKTLRAINKKLRRANIKHNIIVADVGDPEEYKNYELIENKIEK</sequence>
<protein>
    <submittedName>
        <fullName evidence="2">Glycosyltransferase</fullName>
    </submittedName>
</protein>
<dbReference type="EMBL" id="KY684083">
    <property type="protein sequence ID" value="ARF08715.1"/>
    <property type="molecule type" value="Genomic_DNA"/>
</dbReference>
<dbReference type="SUPFAM" id="SSF53448">
    <property type="entry name" value="Nucleotide-diphospho-sugar transferases"/>
    <property type="match status" value="1"/>
</dbReference>